<evidence type="ECO:0000256" key="10">
    <source>
        <dbReference type="ARBA" id="ARBA00022691"/>
    </source>
</evidence>
<dbReference type="InterPro" id="IPR029026">
    <property type="entry name" value="tRNA_m1G_MTases_N"/>
</dbReference>
<dbReference type="InterPro" id="IPR023148">
    <property type="entry name" value="tRNA_m1G_MeTrfase_C_sf"/>
</dbReference>
<comment type="subcellular location">
    <subcellularLocation>
        <location evidence="2">Cytoplasm</location>
    </subcellularLocation>
</comment>
<evidence type="ECO:0000256" key="1">
    <source>
        <dbReference type="ARBA" id="ARBA00002634"/>
    </source>
</evidence>
<comment type="subunit">
    <text evidence="4">Homodimer.</text>
</comment>
<dbReference type="SUPFAM" id="SSF75217">
    <property type="entry name" value="alpha/beta knot"/>
    <property type="match status" value="1"/>
</dbReference>
<keyword evidence="10" id="KW-0949">S-adenosyl-L-methionine</keyword>
<dbReference type="Gene3D" id="3.40.1280.10">
    <property type="match status" value="1"/>
</dbReference>
<dbReference type="NCBIfam" id="NF000648">
    <property type="entry name" value="PRK00026.1"/>
    <property type="match status" value="1"/>
</dbReference>
<evidence type="ECO:0000256" key="4">
    <source>
        <dbReference type="ARBA" id="ARBA00011738"/>
    </source>
</evidence>
<evidence type="ECO:0000256" key="14">
    <source>
        <dbReference type="ARBA" id="ARBA00047783"/>
    </source>
</evidence>
<dbReference type="NCBIfam" id="TIGR00088">
    <property type="entry name" value="trmD"/>
    <property type="match status" value="1"/>
</dbReference>
<protein>
    <recommendedName>
        <fullName evidence="6">tRNA (guanine-N(1)-)-methyltransferase</fullName>
        <ecNumber evidence="5">2.1.1.228</ecNumber>
    </recommendedName>
    <alternativeName>
        <fullName evidence="12">M1G-methyltransferase</fullName>
    </alternativeName>
    <alternativeName>
        <fullName evidence="13">tRNA [GM37] methyltransferase</fullName>
    </alternativeName>
</protein>
<evidence type="ECO:0000256" key="11">
    <source>
        <dbReference type="ARBA" id="ARBA00022694"/>
    </source>
</evidence>
<dbReference type="EMBL" id="UINC01107472">
    <property type="protein sequence ID" value="SVC72868.1"/>
    <property type="molecule type" value="Genomic_DNA"/>
</dbReference>
<dbReference type="FunFam" id="1.10.1270.20:FF:000001">
    <property type="entry name" value="tRNA (guanine-N(1)-)-methyltransferase"/>
    <property type="match status" value="1"/>
</dbReference>
<sequence length="229" mass="25457">SSYGVVGRAIKEKKVSLKTWDLKEFSNNSTKRVDDRPYGGGPGMVLLAEPLTKVIDTIKKKLPTSYVVYLSPKGTLFNQNKAKELLSKKKIVLISGRYEGIDQRVLDSKVDDEISVGDFVLTGGEIPALIMIDAIARLIPGVLGAKDSLLEDSFTNGLLEYPHYTRPEKGYFGDVPGVLLSGDHAAIAKWRLKQSLIKTMKRRPDLMESKKFSEEEKKIISEIISEEKA</sequence>
<dbReference type="PANTHER" id="PTHR46417:SF1">
    <property type="entry name" value="TRNA (GUANINE-N(1)-)-METHYLTRANSFERASE"/>
    <property type="match status" value="1"/>
</dbReference>
<evidence type="ECO:0000256" key="6">
    <source>
        <dbReference type="ARBA" id="ARBA00014679"/>
    </source>
</evidence>
<evidence type="ECO:0000256" key="2">
    <source>
        <dbReference type="ARBA" id="ARBA00004496"/>
    </source>
</evidence>
<dbReference type="PANTHER" id="PTHR46417">
    <property type="entry name" value="TRNA (GUANINE-N(1)-)-METHYLTRANSFERASE"/>
    <property type="match status" value="1"/>
</dbReference>
<keyword evidence="9" id="KW-0808">Transferase</keyword>
<evidence type="ECO:0000256" key="8">
    <source>
        <dbReference type="ARBA" id="ARBA00022603"/>
    </source>
</evidence>
<dbReference type="PIRSF" id="PIRSF000386">
    <property type="entry name" value="tRNA_mtase"/>
    <property type="match status" value="1"/>
</dbReference>
<comment type="catalytic activity">
    <reaction evidence="14">
        <text>guanosine(37) in tRNA + S-adenosyl-L-methionine = N(1)-methylguanosine(37) in tRNA + S-adenosyl-L-homocysteine + H(+)</text>
        <dbReference type="Rhea" id="RHEA:36899"/>
        <dbReference type="Rhea" id="RHEA-COMP:10145"/>
        <dbReference type="Rhea" id="RHEA-COMP:10147"/>
        <dbReference type="ChEBI" id="CHEBI:15378"/>
        <dbReference type="ChEBI" id="CHEBI:57856"/>
        <dbReference type="ChEBI" id="CHEBI:59789"/>
        <dbReference type="ChEBI" id="CHEBI:73542"/>
        <dbReference type="ChEBI" id="CHEBI:74269"/>
        <dbReference type="EC" id="2.1.1.228"/>
    </reaction>
</comment>
<dbReference type="Gene3D" id="1.10.1270.20">
    <property type="entry name" value="tRNA(m1g37)methyltransferase, domain 2"/>
    <property type="match status" value="1"/>
</dbReference>
<evidence type="ECO:0000256" key="5">
    <source>
        <dbReference type="ARBA" id="ARBA00012807"/>
    </source>
</evidence>
<keyword evidence="7" id="KW-0963">Cytoplasm</keyword>
<name>A0A382PJM1_9ZZZZ</name>
<reference evidence="16" key="1">
    <citation type="submission" date="2018-05" db="EMBL/GenBank/DDBJ databases">
        <authorList>
            <person name="Lanie J.A."/>
            <person name="Ng W.-L."/>
            <person name="Kazmierczak K.M."/>
            <person name="Andrzejewski T.M."/>
            <person name="Davidsen T.M."/>
            <person name="Wayne K.J."/>
            <person name="Tettelin H."/>
            <person name="Glass J.I."/>
            <person name="Rusch D."/>
            <person name="Podicherti R."/>
            <person name="Tsui H.-C.T."/>
            <person name="Winkler M.E."/>
        </authorList>
    </citation>
    <scope>NUCLEOTIDE SEQUENCE</scope>
</reference>
<dbReference type="GO" id="GO:0052906">
    <property type="term" value="F:tRNA (guanine(37)-N1)-methyltransferase activity"/>
    <property type="evidence" value="ECO:0007669"/>
    <property type="project" value="UniProtKB-EC"/>
</dbReference>
<feature type="non-terminal residue" evidence="16">
    <location>
        <position position="1"/>
    </location>
</feature>
<comment type="similarity">
    <text evidence="3">Belongs to the RNA methyltransferase TrmD family.</text>
</comment>
<dbReference type="CDD" id="cd18080">
    <property type="entry name" value="TrmD-like"/>
    <property type="match status" value="1"/>
</dbReference>
<gene>
    <name evidence="16" type="ORF">METZ01_LOCUS325722</name>
</gene>
<dbReference type="AlphaFoldDB" id="A0A382PJM1"/>
<keyword evidence="8" id="KW-0489">Methyltransferase</keyword>
<evidence type="ECO:0000256" key="13">
    <source>
        <dbReference type="ARBA" id="ARBA00033392"/>
    </source>
</evidence>
<evidence type="ECO:0000256" key="7">
    <source>
        <dbReference type="ARBA" id="ARBA00022490"/>
    </source>
</evidence>
<dbReference type="InterPro" id="IPR002649">
    <property type="entry name" value="tRNA_m1G_MeTrfase_TrmD"/>
</dbReference>
<evidence type="ECO:0000256" key="12">
    <source>
        <dbReference type="ARBA" id="ARBA00029736"/>
    </source>
</evidence>
<dbReference type="InterPro" id="IPR029028">
    <property type="entry name" value="Alpha/beta_knot_MTases"/>
</dbReference>
<dbReference type="HAMAP" id="MF_00605">
    <property type="entry name" value="TrmD"/>
    <property type="match status" value="1"/>
</dbReference>
<organism evidence="16">
    <name type="scientific">marine metagenome</name>
    <dbReference type="NCBI Taxonomy" id="408172"/>
    <lineage>
        <taxon>unclassified sequences</taxon>
        <taxon>metagenomes</taxon>
        <taxon>ecological metagenomes</taxon>
    </lineage>
</organism>
<dbReference type="InterPro" id="IPR016009">
    <property type="entry name" value="tRNA_MeTrfase_TRMD/TRM10"/>
</dbReference>
<keyword evidence="11" id="KW-0819">tRNA processing</keyword>
<dbReference type="Pfam" id="PF01746">
    <property type="entry name" value="tRNA_m1G_MT"/>
    <property type="match status" value="1"/>
</dbReference>
<dbReference type="GO" id="GO:0002939">
    <property type="term" value="P:tRNA N1-guanine methylation"/>
    <property type="evidence" value="ECO:0007669"/>
    <property type="project" value="TreeGrafter"/>
</dbReference>
<dbReference type="EC" id="2.1.1.228" evidence="5"/>
<comment type="function">
    <text evidence="1">Specifically methylates guanosine-37 in various tRNAs.</text>
</comment>
<feature type="domain" description="tRNA methyltransferase TRMD/TRM10-type" evidence="15">
    <location>
        <begin position="3"/>
        <end position="208"/>
    </location>
</feature>
<accession>A0A382PJM1</accession>
<dbReference type="GO" id="GO:0005829">
    <property type="term" value="C:cytosol"/>
    <property type="evidence" value="ECO:0007669"/>
    <property type="project" value="TreeGrafter"/>
</dbReference>
<evidence type="ECO:0000256" key="3">
    <source>
        <dbReference type="ARBA" id="ARBA00007630"/>
    </source>
</evidence>
<evidence type="ECO:0000256" key="9">
    <source>
        <dbReference type="ARBA" id="ARBA00022679"/>
    </source>
</evidence>
<evidence type="ECO:0000313" key="16">
    <source>
        <dbReference type="EMBL" id="SVC72868.1"/>
    </source>
</evidence>
<evidence type="ECO:0000259" key="15">
    <source>
        <dbReference type="Pfam" id="PF01746"/>
    </source>
</evidence>
<proteinExistence type="inferred from homology"/>